<dbReference type="EMBL" id="KI675636">
    <property type="protein sequence ID" value="ETL28828.1"/>
    <property type="molecule type" value="Genomic_DNA"/>
</dbReference>
<reference evidence="2" key="1">
    <citation type="submission" date="2013-11" db="EMBL/GenBank/DDBJ databases">
        <title>The Genome Sequence of Phytophthora parasitica CJ05E6.</title>
        <authorList>
            <consortium name="The Broad Institute Genomics Platform"/>
            <person name="Russ C."/>
            <person name="Tyler B."/>
            <person name="Panabieres F."/>
            <person name="Shan W."/>
            <person name="Tripathy S."/>
            <person name="Grunwald N."/>
            <person name="Machado M."/>
            <person name="Johnson C.S."/>
            <person name="Arredondo F."/>
            <person name="Hong C."/>
            <person name="Coffey M."/>
            <person name="Young S.K."/>
            <person name="Zeng Q."/>
            <person name="Gargeya S."/>
            <person name="Fitzgerald M."/>
            <person name="Abouelleil A."/>
            <person name="Alvarado L."/>
            <person name="Chapman S.B."/>
            <person name="Gainer-Dewar J."/>
            <person name="Goldberg J."/>
            <person name="Griggs A."/>
            <person name="Gujja S."/>
            <person name="Hansen M."/>
            <person name="Howarth C."/>
            <person name="Imamovic A."/>
            <person name="Ireland A."/>
            <person name="Larimer J."/>
            <person name="McCowan C."/>
            <person name="Murphy C."/>
            <person name="Pearson M."/>
            <person name="Poon T.W."/>
            <person name="Priest M."/>
            <person name="Roberts A."/>
            <person name="Saif S."/>
            <person name="Shea T."/>
            <person name="Sykes S."/>
            <person name="Wortman J."/>
            <person name="Nusbaum C."/>
            <person name="Birren B."/>
        </authorList>
    </citation>
    <scope>NUCLEOTIDE SEQUENCE [LARGE SCALE GENOMIC DNA]</scope>
    <source>
        <strain evidence="2">CJ05E6</strain>
    </source>
</reference>
<organism evidence="2">
    <name type="scientific">Phytophthora nicotianae</name>
    <name type="common">Potato buckeye rot agent</name>
    <name type="synonym">Phytophthora parasitica</name>
    <dbReference type="NCBI Taxonomy" id="4792"/>
    <lineage>
        <taxon>Eukaryota</taxon>
        <taxon>Sar</taxon>
        <taxon>Stramenopiles</taxon>
        <taxon>Oomycota</taxon>
        <taxon>Peronosporomycetes</taxon>
        <taxon>Peronosporales</taxon>
        <taxon>Peronosporaceae</taxon>
        <taxon>Phytophthora</taxon>
    </lineage>
</organism>
<sequence length="153" mass="16677">MAHFTVGALSENARLLGLHFDHVMPRGTAKGGAKAPAKAAARKAHAKCSKRHSKGSGDSTTSKRRILRRSRSPSMSPDDCQNPRFACREHSPGSEDEAKARSFRSVSGSSMGGHTLVGVLTQRVSGIRIPKREFTHGRLRHNTVGLWRKVDIN</sequence>
<feature type="compositionally biased region" description="Basic and acidic residues" evidence="1">
    <location>
        <begin position="86"/>
        <end position="100"/>
    </location>
</feature>
<name>W2I611_PHYNI</name>
<proteinExistence type="predicted"/>
<feature type="compositionally biased region" description="Basic residues" evidence="1">
    <location>
        <begin position="40"/>
        <end position="54"/>
    </location>
</feature>
<evidence type="ECO:0000313" key="2">
    <source>
        <dbReference type="EMBL" id="ETL28828.1"/>
    </source>
</evidence>
<protein>
    <submittedName>
        <fullName evidence="2">Uncharacterized protein</fullName>
    </submittedName>
</protein>
<accession>W2I611</accession>
<evidence type="ECO:0000256" key="1">
    <source>
        <dbReference type="SAM" id="MobiDB-lite"/>
    </source>
</evidence>
<gene>
    <name evidence="2" type="ORF">L916_17875</name>
</gene>
<dbReference type="Proteomes" id="UP000053864">
    <property type="component" value="Unassembled WGS sequence"/>
</dbReference>
<dbReference type="AlphaFoldDB" id="W2I611"/>
<feature type="region of interest" description="Disordered" evidence="1">
    <location>
        <begin position="28"/>
        <end position="114"/>
    </location>
</feature>
<feature type="compositionally biased region" description="Basic residues" evidence="1">
    <location>
        <begin position="62"/>
        <end position="71"/>
    </location>
</feature>